<dbReference type="SUPFAM" id="SSF81383">
    <property type="entry name" value="F-box domain"/>
    <property type="match status" value="1"/>
</dbReference>
<dbReference type="PANTHER" id="PTHR31672:SF9">
    <property type="entry name" value="F-BOX DOMAIN-CONTAINING PROTEIN"/>
    <property type="match status" value="1"/>
</dbReference>
<organism evidence="2 3">
    <name type="scientific">Thlaspi arvense</name>
    <name type="common">Field penny-cress</name>
    <dbReference type="NCBI Taxonomy" id="13288"/>
    <lineage>
        <taxon>Eukaryota</taxon>
        <taxon>Viridiplantae</taxon>
        <taxon>Streptophyta</taxon>
        <taxon>Embryophyta</taxon>
        <taxon>Tracheophyta</taxon>
        <taxon>Spermatophyta</taxon>
        <taxon>Magnoliopsida</taxon>
        <taxon>eudicotyledons</taxon>
        <taxon>Gunneridae</taxon>
        <taxon>Pentapetalae</taxon>
        <taxon>rosids</taxon>
        <taxon>malvids</taxon>
        <taxon>Brassicales</taxon>
        <taxon>Brassicaceae</taxon>
        <taxon>Thlaspideae</taxon>
        <taxon>Thlaspi</taxon>
    </lineage>
</organism>
<keyword evidence="3" id="KW-1185">Reference proteome</keyword>
<dbReference type="EMBL" id="OU466861">
    <property type="protein sequence ID" value="CAH2066530.1"/>
    <property type="molecule type" value="Genomic_DNA"/>
</dbReference>
<feature type="domain" description="F-box" evidence="1">
    <location>
        <begin position="1"/>
        <end position="42"/>
    </location>
</feature>
<proteinExistence type="predicted"/>
<dbReference type="InterPro" id="IPR050796">
    <property type="entry name" value="SCF_F-box_component"/>
</dbReference>
<evidence type="ECO:0000313" key="2">
    <source>
        <dbReference type="EMBL" id="CAH2066530.1"/>
    </source>
</evidence>
<dbReference type="InterPro" id="IPR036047">
    <property type="entry name" value="F-box-like_dom_sf"/>
</dbReference>
<name>A0AAU9SF51_THLAR</name>
<dbReference type="Pfam" id="PF00646">
    <property type="entry name" value="F-box"/>
    <property type="match status" value="1"/>
</dbReference>
<dbReference type="AlphaFoldDB" id="A0AAU9SF51"/>
<dbReference type="InterPro" id="IPR056592">
    <property type="entry name" value="Beta-prop_At3g26010-like"/>
</dbReference>
<reference evidence="2 3" key="1">
    <citation type="submission" date="2022-03" db="EMBL/GenBank/DDBJ databases">
        <authorList>
            <person name="Nunn A."/>
            <person name="Chopra R."/>
            <person name="Nunn A."/>
            <person name="Contreras Garrido A."/>
        </authorList>
    </citation>
    <scope>NUCLEOTIDE SEQUENCE [LARGE SCALE GENOMIC DNA]</scope>
</reference>
<evidence type="ECO:0000313" key="3">
    <source>
        <dbReference type="Proteomes" id="UP000836841"/>
    </source>
</evidence>
<dbReference type="Proteomes" id="UP000836841">
    <property type="component" value="Chromosome 5"/>
</dbReference>
<accession>A0AAU9SF51</accession>
<dbReference type="Pfam" id="PF24750">
    <property type="entry name" value="b-prop_At3g26010-like"/>
    <property type="match status" value="1"/>
</dbReference>
<gene>
    <name evidence="2" type="ORF">TAV2_LOCUS16972</name>
</gene>
<dbReference type="InterPro" id="IPR001810">
    <property type="entry name" value="F-box_dom"/>
</dbReference>
<dbReference type="PROSITE" id="PS50181">
    <property type="entry name" value="FBOX"/>
    <property type="match status" value="1"/>
</dbReference>
<dbReference type="PANTHER" id="PTHR31672">
    <property type="entry name" value="BNACNNG10540D PROTEIN"/>
    <property type="match status" value="1"/>
</dbReference>
<dbReference type="CDD" id="cd22157">
    <property type="entry name" value="F-box_AtFBW1-like"/>
    <property type="match status" value="1"/>
</dbReference>
<protein>
    <recommendedName>
        <fullName evidence="1">F-box domain-containing protein</fullName>
    </recommendedName>
</protein>
<sequence>MDLPEELVINIIARLPMKSLARFKSVYREWKPFTESKYFRHLYHSNTSSTSCSNWSILRRDVGSRRSGLEEVKLDLPRESRHGNTSFASCFTLNTKNIKIKEIRVAACTDGLVLLRLELDDMTIRYDIGNPVLQQWIQLPPPPIPRGSSHYNYNDSGLVTRMHNHTLLGYKVVLIHREFRSFPTYRFFIFSSDTVEWSLQVHSCPGPSTNVTSRTSNPVSLNGKLHWLDLSGHITVHDFFSNDDQVRAISLPAKMQGSPRPSGMMVYTTSQGSFVLIDVEFMEDVTKSYNVRIWRLKCDSWSWEKAWDINLACVGLGRSCVPMAINVFDIDIIYLWDFHNKCFLACNLRTNTKSYGARKDGYAIFFERWWCLSQFVPSLQVVPTLEPKLI</sequence>
<evidence type="ECO:0000259" key="1">
    <source>
        <dbReference type="PROSITE" id="PS50181"/>
    </source>
</evidence>